<dbReference type="CDD" id="cd00077">
    <property type="entry name" value="HDc"/>
    <property type="match status" value="1"/>
</dbReference>
<feature type="domain" description="Response regulatory" evidence="3">
    <location>
        <begin position="24"/>
        <end position="148"/>
    </location>
</feature>
<feature type="modified residue" description="4-aspartylphosphate" evidence="2">
    <location>
        <position position="79"/>
    </location>
</feature>
<evidence type="ECO:0000259" key="3">
    <source>
        <dbReference type="PROSITE" id="PS50110"/>
    </source>
</evidence>
<dbReference type="GO" id="GO:0009214">
    <property type="term" value="P:cyclic nucleotide catabolic process"/>
    <property type="evidence" value="ECO:0007669"/>
    <property type="project" value="UniProtKB-ARBA"/>
</dbReference>
<protein>
    <submittedName>
        <fullName evidence="6">Response regulator c-di-GMP phosphodiesterase, RpfG family, contains REC and HD-GYP domains</fullName>
    </submittedName>
</protein>
<keyword evidence="7" id="KW-1185">Reference proteome</keyword>
<dbReference type="InterPro" id="IPR001789">
    <property type="entry name" value="Sig_transdc_resp-reg_receiver"/>
</dbReference>
<dbReference type="Pfam" id="PF13487">
    <property type="entry name" value="HD_5"/>
    <property type="match status" value="1"/>
</dbReference>
<accession>A0A1H7CAQ1</accession>
<dbReference type="PROSITE" id="PS51832">
    <property type="entry name" value="HD_GYP"/>
    <property type="match status" value="1"/>
</dbReference>
<reference evidence="6 7" key="1">
    <citation type="submission" date="2016-10" db="EMBL/GenBank/DDBJ databases">
        <authorList>
            <person name="de Groot N.N."/>
        </authorList>
    </citation>
    <scope>NUCLEOTIDE SEQUENCE [LARGE SCALE GENOMIC DNA]</scope>
    <source>
        <strain evidence="6 7">DSM 2179</strain>
    </source>
</reference>
<evidence type="ECO:0000259" key="4">
    <source>
        <dbReference type="PROSITE" id="PS51831"/>
    </source>
</evidence>
<dbReference type="InterPro" id="IPR021800">
    <property type="entry name" value="DUF3369"/>
</dbReference>
<evidence type="ECO:0000259" key="5">
    <source>
        <dbReference type="PROSITE" id="PS51832"/>
    </source>
</evidence>
<dbReference type="PANTHER" id="PTHR45228">
    <property type="entry name" value="CYCLIC DI-GMP PHOSPHODIESTERASE TM_0186-RELATED"/>
    <property type="match status" value="1"/>
</dbReference>
<name>A0A1H7CAQ1_9FIRM</name>
<dbReference type="InterPro" id="IPR037522">
    <property type="entry name" value="HD_GYP_dom"/>
</dbReference>
<dbReference type="GO" id="GO:0004112">
    <property type="term" value="F:cyclic-nucleotide phosphodiesterase activity"/>
    <property type="evidence" value="ECO:0007669"/>
    <property type="project" value="UniProtKB-ARBA"/>
</dbReference>
<proteinExistence type="predicted"/>
<dbReference type="EMBL" id="FNZK01000018">
    <property type="protein sequence ID" value="SEJ82725.1"/>
    <property type="molecule type" value="Genomic_DNA"/>
</dbReference>
<dbReference type="GO" id="GO:0000160">
    <property type="term" value="P:phosphorelay signal transduction system"/>
    <property type="evidence" value="ECO:0007669"/>
    <property type="project" value="InterPro"/>
</dbReference>
<dbReference type="SMART" id="SM00471">
    <property type="entry name" value="HDc"/>
    <property type="match status" value="1"/>
</dbReference>
<dbReference type="InterPro" id="IPR006674">
    <property type="entry name" value="HD_domain"/>
</dbReference>
<sequence length="510" mass="57891">MQDDTIIFAEENDIENYEIQDVWKVLIVDDEPEVHSVTRLVLENFVFEEKKIELISVYSAEEAKKILKEQDDIALILLDVVMERADAGLQLVRWIREEIANKMVRIILRTGQPGAAPEARVIVEYDINDYKEKTELTAQKLLTTVIAALRSYRDLLIIEMNKNGLEKIIQASPEIFRMQSMQNFAAGVLMQLTAMLKLSENSLYLKVSSFAATCTKTGAIDILAATGAFSGKIDADINISDDIKNKLDIVLNAQKSMFFTGYFVLYWRSIADNFYLIYMEGTPKISDLDKRLLDIFCLNISAAFENLKLHVEMYDVQREVFFRLAEVAESRSKETGNHVRRVAEYVSLLGKAYGLSAQEVDMIHLAAPMHDIGKLGIPDEILNKPGKLTDAEFEIIKKHTQIGYDMLDGSELEMLKVAAIIAQQHHERYDGTGYGRGLTGKDIHIYARITAVADVFDALGSNRVYKKAWPLDKIIHYFEQGRGSQFDPEIVDLLFGHLEQVLKIRNTFAE</sequence>
<dbReference type="InterPro" id="IPR052020">
    <property type="entry name" value="Cyclic_di-GMP/3'3'-cGAMP_PDE"/>
</dbReference>
<dbReference type="SUPFAM" id="SSF109604">
    <property type="entry name" value="HD-domain/PDEase-like"/>
    <property type="match status" value="1"/>
</dbReference>
<dbReference type="PROSITE" id="PS51831">
    <property type="entry name" value="HD"/>
    <property type="match status" value="1"/>
</dbReference>
<dbReference type="PROSITE" id="PS50110">
    <property type="entry name" value="RESPONSE_REGULATORY"/>
    <property type="match status" value="1"/>
</dbReference>
<organism evidence="6 7">
    <name type="scientific">Propionispira arboris</name>
    <dbReference type="NCBI Taxonomy" id="84035"/>
    <lineage>
        <taxon>Bacteria</taxon>
        <taxon>Bacillati</taxon>
        <taxon>Bacillota</taxon>
        <taxon>Negativicutes</taxon>
        <taxon>Selenomonadales</taxon>
        <taxon>Selenomonadaceae</taxon>
        <taxon>Propionispira</taxon>
    </lineage>
</organism>
<dbReference type="FunFam" id="1.10.3210.10:FF:000018">
    <property type="entry name" value="Two-component system response regulator"/>
    <property type="match status" value="1"/>
</dbReference>
<dbReference type="AlphaFoldDB" id="A0A1H7CAQ1"/>
<dbReference type="InterPro" id="IPR011006">
    <property type="entry name" value="CheY-like_superfamily"/>
</dbReference>
<dbReference type="RefSeq" id="WP_091834014.1">
    <property type="nucleotide sequence ID" value="NZ_FNZK01000018.1"/>
</dbReference>
<dbReference type="Proteomes" id="UP000199662">
    <property type="component" value="Unassembled WGS sequence"/>
</dbReference>
<evidence type="ECO:0000256" key="2">
    <source>
        <dbReference type="PROSITE-ProRule" id="PRU00169"/>
    </source>
</evidence>
<evidence type="ECO:0000313" key="7">
    <source>
        <dbReference type="Proteomes" id="UP000199662"/>
    </source>
</evidence>
<dbReference type="Gene3D" id="1.10.3210.10">
    <property type="entry name" value="Hypothetical protein af1432"/>
    <property type="match status" value="1"/>
</dbReference>
<evidence type="ECO:0000256" key="1">
    <source>
        <dbReference type="ARBA" id="ARBA00022801"/>
    </source>
</evidence>
<gene>
    <name evidence="6" type="ORF">SAMN05660742_11891</name>
</gene>
<keyword evidence="2" id="KW-0597">Phosphoprotein</keyword>
<feature type="domain" description="HD-GYP" evidence="5">
    <location>
        <begin position="313"/>
        <end position="510"/>
    </location>
</feature>
<dbReference type="Pfam" id="PF00072">
    <property type="entry name" value="Response_reg"/>
    <property type="match status" value="1"/>
</dbReference>
<dbReference type="SUPFAM" id="SSF52172">
    <property type="entry name" value="CheY-like"/>
    <property type="match status" value="1"/>
</dbReference>
<dbReference type="Gene3D" id="3.40.50.2300">
    <property type="match status" value="1"/>
</dbReference>
<evidence type="ECO:0000313" key="6">
    <source>
        <dbReference type="EMBL" id="SEJ82725.1"/>
    </source>
</evidence>
<feature type="domain" description="HD" evidence="4">
    <location>
        <begin position="335"/>
        <end position="459"/>
    </location>
</feature>
<dbReference type="Pfam" id="PF11849">
    <property type="entry name" value="DUF3369"/>
    <property type="match status" value="1"/>
</dbReference>
<dbReference type="PANTHER" id="PTHR45228:SF9">
    <property type="entry name" value="3'3'-CGAMP-SPECIFIC PHOSPHODIESTERASE 2"/>
    <property type="match status" value="1"/>
</dbReference>
<dbReference type="STRING" id="84035.SAMN05660742_11891"/>
<dbReference type="SMART" id="SM00448">
    <property type="entry name" value="REC"/>
    <property type="match status" value="1"/>
</dbReference>
<dbReference type="InterPro" id="IPR003607">
    <property type="entry name" value="HD/PDEase_dom"/>
</dbReference>
<keyword evidence="1" id="KW-0378">Hydrolase</keyword>